<dbReference type="Proteomes" id="UP000610746">
    <property type="component" value="Unassembled WGS sequence"/>
</dbReference>
<dbReference type="AlphaFoldDB" id="A0A8J8G869"/>
<sequence length="144" mass="16079">MKKLLIVLFAIHSSFALSQEKKKTTDFPPKQAAVEPKAIEINESNSAEKLPIFPGGVMKFRDKLAEKIDPNKIIGSGKLRAVLVFDVDTEGEIADIKVNGQNTSFNAEIQKAVLRINGKWIPAEMKGKKVKYKYTIPVIMMFES</sequence>
<dbReference type="RefSeq" id="WP_173777684.1">
    <property type="nucleotide sequence ID" value="NZ_JABSNO010000001.1"/>
</dbReference>
<evidence type="ECO:0000313" key="3">
    <source>
        <dbReference type="Proteomes" id="UP000610746"/>
    </source>
</evidence>
<evidence type="ECO:0008006" key="4">
    <source>
        <dbReference type="Google" id="ProtNLM"/>
    </source>
</evidence>
<protein>
    <recommendedName>
        <fullName evidence="4">TonB C-terminal domain-containing protein</fullName>
    </recommendedName>
</protein>
<proteinExistence type="predicted"/>
<evidence type="ECO:0000256" key="1">
    <source>
        <dbReference type="SAM" id="SignalP"/>
    </source>
</evidence>
<reference evidence="2" key="1">
    <citation type="submission" date="2020-05" db="EMBL/GenBank/DDBJ databases">
        <title>Genomic Encyclopedia of Type Strains, Phase IV (KMG-V): Genome sequencing to study the core and pangenomes of soil and plant-associated prokaryotes.</title>
        <authorList>
            <person name="Whitman W."/>
        </authorList>
    </citation>
    <scope>NUCLEOTIDE SEQUENCE</scope>
    <source>
        <strain evidence="2">16F</strain>
    </source>
</reference>
<keyword evidence="3" id="KW-1185">Reference proteome</keyword>
<name>A0A8J8G869_9FLAO</name>
<feature type="signal peptide" evidence="1">
    <location>
        <begin position="1"/>
        <end position="18"/>
    </location>
</feature>
<accession>A0A8J8G869</accession>
<keyword evidence="1" id="KW-0732">Signal</keyword>
<feature type="chain" id="PRO_5035189583" description="TonB C-terminal domain-containing protein" evidence="1">
    <location>
        <begin position="19"/>
        <end position="144"/>
    </location>
</feature>
<organism evidence="2 3">
    <name type="scientific">Frigoriflavimonas asaccharolytica</name>
    <dbReference type="NCBI Taxonomy" id="2735899"/>
    <lineage>
        <taxon>Bacteria</taxon>
        <taxon>Pseudomonadati</taxon>
        <taxon>Bacteroidota</taxon>
        <taxon>Flavobacteriia</taxon>
        <taxon>Flavobacteriales</taxon>
        <taxon>Weeksellaceae</taxon>
        <taxon>Frigoriflavimonas</taxon>
    </lineage>
</organism>
<evidence type="ECO:0000313" key="2">
    <source>
        <dbReference type="EMBL" id="NRS91045.1"/>
    </source>
</evidence>
<dbReference type="Gene3D" id="3.30.1150.10">
    <property type="match status" value="1"/>
</dbReference>
<gene>
    <name evidence="2" type="ORF">HNQ03_000110</name>
</gene>
<dbReference type="SUPFAM" id="SSF74653">
    <property type="entry name" value="TolA/TonB C-terminal domain"/>
    <property type="match status" value="1"/>
</dbReference>
<dbReference type="EMBL" id="JABSNO010000001">
    <property type="protein sequence ID" value="NRS91045.1"/>
    <property type="molecule type" value="Genomic_DNA"/>
</dbReference>
<comment type="caution">
    <text evidence="2">The sequence shown here is derived from an EMBL/GenBank/DDBJ whole genome shotgun (WGS) entry which is preliminary data.</text>
</comment>